<dbReference type="EMBL" id="ON529852">
    <property type="protein sequence ID" value="USN14197.1"/>
    <property type="molecule type" value="Genomic_DNA"/>
</dbReference>
<sequence length="93" mass="10341">MRIVTQLRVAFWFVALAGAAGGAYEVSKAVGVIKPRPYWETTCAAYRTELGQVRRLVQGQWIDVDHPRQICVRTERTCVVPDNAHPKTCKGAA</sequence>
<accession>A0A9E7MQX1</accession>
<evidence type="ECO:0000313" key="2">
    <source>
        <dbReference type="Proteomes" id="UP001056685"/>
    </source>
</evidence>
<reference evidence="1" key="1">
    <citation type="submission" date="2022-05" db="EMBL/GenBank/DDBJ databases">
        <authorList>
            <person name="Friedrich I."/>
            <person name="Poehlein A."/>
            <person name="Schneider D."/>
            <person name="Hertel R."/>
            <person name="Daniel R."/>
        </authorList>
    </citation>
    <scope>NUCLEOTIDE SEQUENCE</scope>
</reference>
<proteinExistence type="predicted"/>
<gene>
    <name evidence="1" type="ORF">KABACHOK_03640</name>
</gene>
<organism evidence="1 2">
    <name type="scientific">Brevundimonas phage vB_BpoS-Kabachok</name>
    <dbReference type="NCBI Taxonomy" id="2948600"/>
    <lineage>
        <taxon>Viruses</taxon>
        <taxon>Duplodnaviria</taxon>
        <taxon>Heunggongvirae</taxon>
        <taxon>Uroviricota</taxon>
        <taxon>Caudoviricetes</taxon>
        <taxon>Jeanschmidtviridae</taxon>
        <taxon>Marchewkavirus</taxon>
        <taxon>Marchewkavirus kabachok</taxon>
    </lineage>
</organism>
<name>A0A9E7MQX1_9CAUD</name>
<dbReference type="Proteomes" id="UP001056685">
    <property type="component" value="Segment"/>
</dbReference>
<evidence type="ECO:0000313" key="1">
    <source>
        <dbReference type="EMBL" id="USN14197.1"/>
    </source>
</evidence>
<keyword evidence="2" id="KW-1185">Reference proteome</keyword>
<protein>
    <submittedName>
        <fullName evidence="1">Uncharacterized protein</fullName>
    </submittedName>
</protein>